<feature type="region of interest" description="Disordered" evidence="1">
    <location>
        <begin position="36"/>
        <end position="117"/>
    </location>
</feature>
<organism evidence="2 3">
    <name type="scientific">Synaphobranchus kaupii</name>
    <name type="common">Kaup's arrowtooth eel</name>
    <dbReference type="NCBI Taxonomy" id="118154"/>
    <lineage>
        <taxon>Eukaryota</taxon>
        <taxon>Metazoa</taxon>
        <taxon>Chordata</taxon>
        <taxon>Craniata</taxon>
        <taxon>Vertebrata</taxon>
        <taxon>Euteleostomi</taxon>
        <taxon>Actinopterygii</taxon>
        <taxon>Neopterygii</taxon>
        <taxon>Teleostei</taxon>
        <taxon>Anguilliformes</taxon>
        <taxon>Synaphobranchidae</taxon>
        <taxon>Synaphobranchus</taxon>
    </lineage>
</organism>
<feature type="compositionally biased region" description="Polar residues" evidence="1">
    <location>
        <begin position="78"/>
        <end position="112"/>
    </location>
</feature>
<feature type="compositionally biased region" description="Polar residues" evidence="1">
    <location>
        <begin position="36"/>
        <end position="45"/>
    </location>
</feature>
<dbReference type="Proteomes" id="UP001152622">
    <property type="component" value="Chromosome 7"/>
</dbReference>
<evidence type="ECO:0000256" key="1">
    <source>
        <dbReference type="SAM" id="MobiDB-lite"/>
    </source>
</evidence>
<evidence type="ECO:0000313" key="3">
    <source>
        <dbReference type="Proteomes" id="UP001152622"/>
    </source>
</evidence>
<keyword evidence="3" id="KW-1185">Reference proteome</keyword>
<dbReference type="OrthoDB" id="691673at2759"/>
<protein>
    <submittedName>
        <fullName evidence="2">Uncharacterized protein</fullName>
    </submittedName>
</protein>
<reference evidence="2" key="1">
    <citation type="journal article" date="2023" name="Science">
        <title>Genome structures resolve the early diversification of teleost fishes.</title>
        <authorList>
            <person name="Parey E."/>
            <person name="Louis A."/>
            <person name="Montfort J."/>
            <person name="Bouchez O."/>
            <person name="Roques C."/>
            <person name="Iampietro C."/>
            <person name="Lluch J."/>
            <person name="Castinel A."/>
            <person name="Donnadieu C."/>
            <person name="Desvignes T."/>
            <person name="Floi Bucao C."/>
            <person name="Jouanno E."/>
            <person name="Wen M."/>
            <person name="Mejri S."/>
            <person name="Dirks R."/>
            <person name="Jansen H."/>
            <person name="Henkel C."/>
            <person name="Chen W.J."/>
            <person name="Zahm M."/>
            <person name="Cabau C."/>
            <person name="Klopp C."/>
            <person name="Thompson A.W."/>
            <person name="Robinson-Rechavi M."/>
            <person name="Braasch I."/>
            <person name="Lecointre G."/>
            <person name="Bobe J."/>
            <person name="Postlethwait J.H."/>
            <person name="Berthelot C."/>
            <person name="Roest Crollius H."/>
            <person name="Guiguen Y."/>
        </authorList>
    </citation>
    <scope>NUCLEOTIDE SEQUENCE</scope>
    <source>
        <strain evidence="2">WJC10195</strain>
    </source>
</reference>
<gene>
    <name evidence="2" type="ORF">SKAU_G00222630</name>
</gene>
<proteinExistence type="predicted"/>
<name>A0A9Q1FBK1_SYNKA</name>
<comment type="caution">
    <text evidence="2">The sequence shown here is derived from an EMBL/GenBank/DDBJ whole genome shotgun (WGS) entry which is preliminary data.</text>
</comment>
<dbReference type="AlphaFoldDB" id="A0A9Q1FBK1"/>
<dbReference type="EMBL" id="JAINUF010000007">
    <property type="protein sequence ID" value="KAJ8354696.1"/>
    <property type="molecule type" value="Genomic_DNA"/>
</dbReference>
<sequence>MRCEFKKAADHNIGSGSRGKMCRFYRELSNILSSTADMSVPQGSESPEPAYFTSSPESSFIIKEEPTSEDEEDVKQLNEPSTSVDSSSLMGNVTSSNVTSQGDTSTSPTSGTARKKECKGAVCEVLSQLADFDAKFLKLQQEKFAFEQEMRKQELEFQRQELEYHKELTNILSNLAEKLDQP</sequence>
<evidence type="ECO:0000313" key="2">
    <source>
        <dbReference type="EMBL" id="KAJ8354696.1"/>
    </source>
</evidence>
<accession>A0A9Q1FBK1</accession>